<dbReference type="AlphaFoldDB" id="A0A9W6NWZ3"/>
<dbReference type="PANTHER" id="PTHR24321">
    <property type="entry name" value="DEHYDROGENASES, SHORT CHAIN"/>
    <property type="match status" value="1"/>
</dbReference>
<dbReference type="Proteomes" id="UP001143463">
    <property type="component" value="Unassembled WGS sequence"/>
</dbReference>
<accession>A0A9W6NWZ3</accession>
<dbReference type="GO" id="GO:0016491">
    <property type="term" value="F:oxidoreductase activity"/>
    <property type="evidence" value="ECO:0007669"/>
    <property type="project" value="UniProtKB-KW"/>
</dbReference>
<reference evidence="3" key="1">
    <citation type="journal article" date="2014" name="Int. J. Syst. Evol. Microbiol.">
        <title>Complete genome sequence of Corynebacterium casei LMG S-19264T (=DSM 44701T), isolated from a smear-ripened cheese.</title>
        <authorList>
            <consortium name="US DOE Joint Genome Institute (JGI-PGF)"/>
            <person name="Walter F."/>
            <person name="Albersmeier A."/>
            <person name="Kalinowski J."/>
            <person name="Ruckert C."/>
        </authorList>
    </citation>
    <scope>NUCLEOTIDE SEQUENCE</scope>
    <source>
        <strain evidence="3">VKM Ac-1069</strain>
    </source>
</reference>
<dbReference type="PRINTS" id="PR00081">
    <property type="entry name" value="GDHRDH"/>
</dbReference>
<evidence type="ECO:0000313" key="3">
    <source>
        <dbReference type="EMBL" id="GLL12359.1"/>
    </source>
</evidence>
<dbReference type="EMBL" id="BSFQ01000013">
    <property type="protein sequence ID" value="GLL12359.1"/>
    <property type="molecule type" value="Genomic_DNA"/>
</dbReference>
<dbReference type="Gene3D" id="3.40.50.720">
    <property type="entry name" value="NAD(P)-binding Rossmann-like Domain"/>
    <property type="match status" value="1"/>
</dbReference>
<comment type="similarity">
    <text evidence="1">Belongs to the short-chain dehydrogenases/reductases (SDR) family.</text>
</comment>
<name>A0A9W6NWZ3_9PSEU</name>
<dbReference type="InterPro" id="IPR002347">
    <property type="entry name" value="SDR_fam"/>
</dbReference>
<keyword evidence="4" id="KW-1185">Reference proteome</keyword>
<protein>
    <recommendedName>
        <fullName evidence="5">Enoyl-ACP reductase-like protein</fullName>
    </recommendedName>
</protein>
<evidence type="ECO:0000313" key="4">
    <source>
        <dbReference type="Proteomes" id="UP001143463"/>
    </source>
</evidence>
<dbReference type="InterPro" id="IPR036291">
    <property type="entry name" value="NAD(P)-bd_dom_sf"/>
</dbReference>
<keyword evidence="2" id="KW-0560">Oxidoreductase</keyword>
<evidence type="ECO:0000256" key="2">
    <source>
        <dbReference type="ARBA" id="ARBA00023002"/>
    </source>
</evidence>
<dbReference type="SUPFAM" id="SSF51735">
    <property type="entry name" value="NAD(P)-binding Rossmann-fold domains"/>
    <property type="match status" value="1"/>
</dbReference>
<comment type="caution">
    <text evidence="3">The sequence shown here is derived from an EMBL/GenBank/DDBJ whole genome shotgun (WGS) entry which is preliminary data.</text>
</comment>
<proteinExistence type="inferred from homology"/>
<organism evidence="3 4">
    <name type="scientific">Pseudonocardia halophobica</name>
    <dbReference type="NCBI Taxonomy" id="29401"/>
    <lineage>
        <taxon>Bacteria</taxon>
        <taxon>Bacillati</taxon>
        <taxon>Actinomycetota</taxon>
        <taxon>Actinomycetes</taxon>
        <taxon>Pseudonocardiales</taxon>
        <taxon>Pseudonocardiaceae</taxon>
        <taxon>Pseudonocardia</taxon>
    </lineage>
</organism>
<dbReference type="CDD" id="cd05233">
    <property type="entry name" value="SDR_c"/>
    <property type="match status" value="1"/>
</dbReference>
<evidence type="ECO:0008006" key="5">
    <source>
        <dbReference type="Google" id="ProtNLM"/>
    </source>
</evidence>
<evidence type="ECO:0000256" key="1">
    <source>
        <dbReference type="ARBA" id="ARBA00006484"/>
    </source>
</evidence>
<reference evidence="3" key="2">
    <citation type="submission" date="2023-01" db="EMBL/GenBank/DDBJ databases">
        <authorList>
            <person name="Sun Q."/>
            <person name="Evtushenko L."/>
        </authorList>
    </citation>
    <scope>NUCLEOTIDE SEQUENCE</scope>
    <source>
        <strain evidence="3">VKM Ac-1069</strain>
    </source>
</reference>
<sequence>MVCNVGIGGGGPIGRQTVEQYDLAMDVNVRSHWVTAERALPGMVERGRGAFLFVGSVAGAWSNGFALSYETSKAAQLALARHIAVRFGSRGIRANTVVLGLIASAMSRREQGTDGGTLGWRAALPALARQGSPEEAAAAVAFLASDDAAYVTGTELVVDGGLTCRSPDSLFRGRDAVAAPPGG</sequence>
<dbReference type="Pfam" id="PF13561">
    <property type="entry name" value="adh_short_C2"/>
    <property type="match status" value="1"/>
</dbReference>
<gene>
    <name evidence="3" type="ORF">GCM10017577_35000</name>
</gene>
<dbReference type="PANTHER" id="PTHR24321:SF14">
    <property type="entry name" value="SHORT-CHAIN TYPE DEHYDROGENASE_REDUCTASE BLR2146-RELATED"/>
    <property type="match status" value="1"/>
</dbReference>